<evidence type="ECO:0000256" key="2">
    <source>
        <dbReference type="SAM" id="Phobius"/>
    </source>
</evidence>
<dbReference type="Proteomes" id="UP001159364">
    <property type="component" value="Unassembled WGS sequence"/>
</dbReference>
<keyword evidence="4" id="KW-1185">Reference proteome</keyword>
<organism evidence="3 4">
    <name type="scientific">Erythroxylum novogranatense</name>
    <dbReference type="NCBI Taxonomy" id="1862640"/>
    <lineage>
        <taxon>Eukaryota</taxon>
        <taxon>Viridiplantae</taxon>
        <taxon>Streptophyta</taxon>
        <taxon>Embryophyta</taxon>
        <taxon>Tracheophyta</taxon>
        <taxon>Spermatophyta</taxon>
        <taxon>Magnoliopsida</taxon>
        <taxon>eudicotyledons</taxon>
        <taxon>Gunneridae</taxon>
        <taxon>Pentapetalae</taxon>
        <taxon>rosids</taxon>
        <taxon>fabids</taxon>
        <taxon>Malpighiales</taxon>
        <taxon>Erythroxylaceae</taxon>
        <taxon>Erythroxylum</taxon>
    </lineage>
</organism>
<gene>
    <name evidence="3" type="ORF">K2173_012869</name>
</gene>
<keyword evidence="2" id="KW-0472">Membrane</keyword>
<dbReference type="EMBL" id="JAIWQS010000258">
    <property type="protein sequence ID" value="KAJ8747010.1"/>
    <property type="molecule type" value="Genomic_DNA"/>
</dbReference>
<sequence length="249" mass="28030">MGLWKNLGSNPIALDVVKKTDSTRGNVRNRELTIIQRRILRRLRNKKRSIKRKISPRENRNSYIISQTTRKLSLFHADLLTILISILISLILIWFGIPVIAFCADGDESGPSLTGSTEQPPSGASTSKGTWWKKWITCFTPQTEEGGHSLSPPEPIPNWVEEVDNPSEDPSDSINDLRLKCAIIIESFAKTQTRDPLTWQDIAQRLALEDKEAGVGATRGDFQRLLGELQNPASEVFLRVLKALEKHPR</sequence>
<keyword evidence="3" id="KW-0496">Mitochondrion</keyword>
<proteinExistence type="predicted"/>
<feature type="transmembrane region" description="Helical" evidence="2">
    <location>
        <begin position="79"/>
        <end position="102"/>
    </location>
</feature>
<evidence type="ECO:0000313" key="4">
    <source>
        <dbReference type="Proteomes" id="UP001159364"/>
    </source>
</evidence>
<name>A0AAV8S4H2_9ROSI</name>
<evidence type="ECO:0000313" key="3">
    <source>
        <dbReference type="EMBL" id="KAJ8747010.1"/>
    </source>
</evidence>
<keyword evidence="2" id="KW-1133">Transmembrane helix</keyword>
<dbReference type="AlphaFoldDB" id="A0AAV8S4H2"/>
<accession>A0AAV8S4H2</accession>
<reference evidence="3 4" key="1">
    <citation type="submission" date="2021-09" db="EMBL/GenBank/DDBJ databases">
        <title>Genomic insights and catalytic innovation underlie evolution of tropane alkaloids biosynthesis.</title>
        <authorList>
            <person name="Wang Y.-J."/>
            <person name="Tian T."/>
            <person name="Huang J.-P."/>
            <person name="Huang S.-X."/>
        </authorList>
    </citation>
    <scope>NUCLEOTIDE SEQUENCE [LARGE SCALE GENOMIC DNA]</scope>
    <source>
        <strain evidence="3">KIB-2018</strain>
        <tissue evidence="3">Leaf</tissue>
    </source>
</reference>
<keyword evidence="2" id="KW-0812">Transmembrane</keyword>
<feature type="region of interest" description="Disordered" evidence="1">
    <location>
        <begin position="143"/>
        <end position="171"/>
    </location>
</feature>
<protein>
    <submittedName>
        <fullName evidence="3">Uncharacterized protein</fullName>
    </submittedName>
</protein>
<geneLocation type="mitochondrion" evidence="3"/>
<feature type="compositionally biased region" description="Acidic residues" evidence="1">
    <location>
        <begin position="161"/>
        <end position="171"/>
    </location>
</feature>
<comment type="caution">
    <text evidence="3">The sequence shown here is derived from an EMBL/GenBank/DDBJ whole genome shotgun (WGS) entry which is preliminary data.</text>
</comment>
<evidence type="ECO:0000256" key="1">
    <source>
        <dbReference type="SAM" id="MobiDB-lite"/>
    </source>
</evidence>